<evidence type="ECO:0000313" key="2">
    <source>
        <dbReference type="Proteomes" id="UP000585614"/>
    </source>
</evidence>
<accession>A0A7J7XQ39</accession>
<dbReference type="Proteomes" id="UP000585614">
    <property type="component" value="Unassembled WGS sequence"/>
</dbReference>
<dbReference type="AlphaFoldDB" id="A0A7J7XQ39"/>
<proteinExistence type="predicted"/>
<evidence type="ECO:0000313" key="1">
    <source>
        <dbReference type="EMBL" id="KAF6351772.1"/>
    </source>
</evidence>
<organism evidence="1 2">
    <name type="scientific">Rhinolophus ferrumequinum</name>
    <name type="common">Greater horseshoe bat</name>
    <dbReference type="NCBI Taxonomy" id="59479"/>
    <lineage>
        <taxon>Eukaryota</taxon>
        <taxon>Metazoa</taxon>
        <taxon>Chordata</taxon>
        <taxon>Craniata</taxon>
        <taxon>Vertebrata</taxon>
        <taxon>Euteleostomi</taxon>
        <taxon>Mammalia</taxon>
        <taxon>Eutheria</taxon>
        <taxon>Laurasiatheria</taxon>
        <taxon>Chiroptera</taxon>
        <taxon>Yinpterochiroptera</taxon>
        <taxon>Rhinolophoidea</taxon>
        <taxon>Rhinolophidae</taxon>
        <taxon>Rhinolophinae</taxon>
        <taxon>Rhinolophus</taxon>
    </lineage>
</organism>
<sequence>MELYKIGEARPSNCTRRCLRSWNDFGALGCPSLPLHGQARLKGPNSYWSSLTLCDTLFIRKSIQAARSHTLRGTGR</sequence>
<name>A0A7J7XQ39_RHIFE</name>
<protein>
    <submittedName>
        <fullName evidence="1">Magnesium dependent phosphatase 1</fullName>
    </submittedName>
</protein>
<gene>
    <name evidence="1" type="ORF">mRhiFer1_010844</name>
</gene>
<dbReference type="EMBL" id="JACAGC010000008">
    <property type="protein sequence ID" value="KAF6351772.1"/>
    <property type="molecule type" value="Genomic_DNA"/>
</dbReference>
<comment type="caution">
    <text evidence="1">The sequence shown here is derived from an EMBL/GenBank/DDBJ whole genome shotgun (WGS) entry which is preliminary data.</text>
</comment>
<reference evidence="1 2" key="1">
    <citation type="journal article" date="2020" name="Nature">
        <title>Six reference-quality genomes reveal evolution of bat adaptations.</title>
        <authorList>
            <person name="Jebb D."/>
            <person name="Huang Z."/>
            <person name="Pippel M."/>
            <person name="Hughes G.M."/>
            <person name="Lavrichenko K."/>
            <person name="Devanna P."/>
            <person name="Winkler S."/>
            <person name="Jermiin L.S."/>
            <person name="Skirmuntt E.C."/>
            <person name="Katzourakis A."/>
            <person name="Burkitt-Gray L."/>
            <person name="Ray D.A."/>
            <person name="Sullivan K.A.M."/>
            <person name="Roscito J.G."/>
            <person name="Kirilenko B.M."/>
            <person name="Davalos L.M."/>
            <person name="Corthals A.P."/>
            <person name="Power M.L."/>
            <person name="Jones G."/>
            <person name="Ransome R.D."/>
            <person name="Dechmann D.K.N."/>
            <person name="Locatelli A.G."/>
            <person name="Puechmaille S.J."/>
            <person name="Fedrigo O."/>
            <person name="Jarvis E.D."/>
            <person name="Hiller M."/>
            <person name="Vernes S.C."/>
            <person name="Myers E.W."/>
            <person name="Teeling E.C."/>
        </authorList>
    </citation>
    <scope>NUCLEOTIDE SEQUENCE [LARGE SCALE GENOMIC DNA]</scope>
    <source>
        <strain evidence="1">MRhiFer1</strain>
        <tissue evidence="1">Lung</tissue>
    </source>
</reference>